<reference evidence="2" key="1">
    <citation type="submission" date="2020-07" db="EMBL/GenBank/DDBJ databases">
        <authorList>
            <person name="Lin J."/>
        </authorList>
    </citation>
    <scope>NUCLEOTIDE SEQUENCE</scope>
</reference>
<name>A0A6V7NWK8_ANACO</name>
<dbReference type="EMBL" id="LR862142">
    <property type="protein sequence ID" value="CAD1822950.1"/>
    <property type="molecule type" value="Genomic_DNA"/>
</dbReference>
<organism evidence="2">
    <name type="scientific">Ananas comosus var. bracteatus</name>
    <name type="common">red pineapple</name>
    <dbReference type="NCBI Taxonomy" id="296719"/>
    <lineage>
        <taxon>Eukaryota</taxon>
        <taxon>Viridiplantae</taxon>
        <taxon>Streptophyta</taxon>
        <taxon>Embryophyta</taxon>
        <taxon>Tracheophyta</taxon>
        <taxon>Spermatophyta</taxon>
        <taxon>Magnoliopsida</taxon>
        <taxon>Liliopsida</taxon>
        <taxon>Poales</taxon>
        <taxon>Bromeliaceae</taxon>
        <taxon>Bromelioideae</taxon>
        <taxon>Ananas</taxon>
    </lineage>
</organism>
<feature type="region of interest" description="Disordered" evidence="1">
    <location>
        <begin position="1"/>
        <end position="32"/>
    </location>
</feature>
<protein>
    <submittedName>
        <fullName evidence="2">Uncharacterized protein</fullName>
    </submittedName>
</protein>
<accession>A0A6V7NWK8</accession>
<evidence type="ECO:0000256" key="1">
    <source>
        <dbReference type="SAM" id="MobiDB-lite"/>
    </source>
</evidence>
<evidence type="ECO:0000313" key="2">
    <source>
        <dbReference type="EMBL" id="CAD1822950.1"/>
    </source>
</evidence>
<feature type="region of interest" description="Disordered" evidence="1">
    <location>
        <begin position="123"/>
        <end position="147"/>
    </location>
</feature>
<gene>
    <name evidence="2" type="ORF">CB5_LOCUS6161</name>
</gene>
<proteinExistence type="predicted"/>
<feature type="region of interest" description="Disordered" evidence="1">
    <location>
        <begin position="77"/>
        <end position="109"/>
    </location>
</feature>
<dbReference type="AlphaFoldDB" id="A0A6V7NWK8"/>
<sequence>MPTTRSKSVGAKNAANLEKVETSATSGSSEVRDLRTQLAVLTDLVAQQATAAQRQADVVHRQEAWMKRLEDLLLQQSAERKAQVSPPPGPVEDVAPRAPSPAPGSSRAVFPVMVKERSGTGSWIASTSLGGAVPGSSMEKMPTTGSWKEVVDAHREAFLRHLREEEGQSLAHHTSP</sequence>